<dbReference type="NCBIfam" id="TIGR00435">
    <property type="entry name" value="cysS"/>
    <property type="match status" value="1"/>
</dbReference>
<evidence type="ECO:0000256" key="3">
    <source>
        <dbReference type="ARBA" id="ARBA00011245"/>
    </source>
</evidence>
<feature type="short sequence motif" description="'HIGH' region" evidence="13">
    <location>
        <begin position="31"/>
        <end position="41"/>
    </location>
</feature>
<dbReference type="GO" id="GO:0005524">
    <property type="term" value="F:ATP binding"/>
    <property type="evidence" value="ECO:0007669"/>
    <property type="project" value="UniProtKB-UniRule"/>
</dbReference>
<feature type="binding site" evidence="13">
    <location>
        <position position="244"/>
    </location>
    <ligand>
        <name>Zn(2+)</name>
        <dbReference type="ChEBI" id="CHEBI:29105"/>
    </ligand>
</feature>
<dbReference type="InterPro" id="IPR015803">
    <property type="entry name" value="Cys-tRNA-ligase"/>
</dbReference>
<dbReference type="RefSeq" id="WP_092547674.1">
    <property type="nucleotide sequence ID" value="NZ_FNPZ01000001.1"/>
</dbReference>
<dbReference type="STRING" id="381665.SAMN05216554_0231"/>
<dbReference type="PANTHER" id="PTHR10890:SF30">
    <property type="entry name" value="CYSTEINE--TRNA LIGASE"/>
    <property type="match status" value="1"/>
</dbReference>
<evidence type="ECO:0000256" key="10">
    <source>
        <dbReference type="ARBA" id="ARBA00022917"/>
    </source>
</evidence>
<comment type="subcellular location">
    <subcellularLocation>
        <location evidence="1 13">Cytoplasm</location>
    </subcellularLocation>
</comment>
<evidence type="ECO:0000256" key="4">
    <source>
        <dbReference type="ARBA" id="ARBA00022490"/>
    </source>
</evidence>
<dbReference type="FunFam" id="3.40.50.620:FF:000068">
    <property type="entry name" value="Cysteine--tRNA ligase"/>
    <property type="match status" value="1"/>
</dbReference>
<evidence type="ECO:0000256" key="5">
    <source>
        <dbReference type="ARBA" id="ARBA00022598"/>
    </source>
</evidence>
<dbReference type="GO" id="GO:0008270">
    <property type="term" value="F:zinc ion binding"/>
    <property type="evidence" value="ECO:0007669"/>
    <property type="project" value="UniProtKB-UniRule"/>
</dbReference>
<feature type="binding site" evidence="13">
    <location>
        <position position="219"/>
    </location>
    <ligand>
        <name>Zn(2+)</name>
        <dbReference type="ChEBI" id="CHEBI:29105"/>
    </ligand>
</feature>
<feature type="binding site" evidence="13">
    <location>
        <position position="278"/>
    </location>
    <ligand>
        <name>ATP</name>
        <dbReference type="ChEBI" id="CHEBI:30616"/>
    </ligand>
</feature>
<keyword evidence="4 13" id="KW-0963">Cytoplasm</keyword>
<evidence type="ECO:0000256" key="1">
    <source>
        <dbReference type="ARBA" id="ARBA00004496"/>
    </source>
</evidence>
<sequence>MTLRLHDSKARALTDFTPLVPGQVGIYVCGPTVQSSPHIGHLRSALVYDQLRRWLSYSGYAVTFVRNVTDIDDKILINAAESAAAGSPEEWWALAYRIELEFTAAYTAIGVLPPTYEPRATASIPEMQAIIQRLIDAGHAYATDDGTGDVYFDTASWPDYGELTHQKLDDMAPATDSDSRGKKDVRDFALWKGHKPGEPESAAFPSPWGRGRPGWHIECSAMSTKYLGAQFDIHGGGLDLRFPHHENEVAQSHAAGDPFANLWIHNGLVAVTGQKMSKSLGNSIFASELIGSARPVVLRYYLGAAHYRSTLEFHDGALAEAEAAVSRIEGFLERAERRLAGTRFAGTSELVIPAEFREAMDDDLSVPQAIAVIHETVRRGNAALDDEDLAETATLLGQVLAMTEVLGINPLSPEWATGGDAAAERALGTLVESLISDRETARTNRDFATADRIRDELGQAGISIEDTPNGAHWSLDG</sequence>
<name>A0A1H3JML4_9MICO</name>
<dbReference type="SMART" id="SM00840">
    <property type="entry name" value="DALR_2"/>
    <property type="match status" value="1"/>
</dbReference>
<evidence type="ECO:0000256" key="9">
    <source>
        <dbReference type="ARBA" id="ARBA00022840"/>
    </source>
</evidence>
<keyword evidence="7 13" id="KW-0547">Nucleotide-binding</keyword>
<organism evidence="15 16">
    <name type="scientific">Herbiconiux ginsengi</name>
    <dbReference type="NCBI Taxonomy" id="381665"/>
    <lineage>
        <taxon>Bacteria</taxon>
        <taxon>Bacillati</taxon>
        <taxon>Actinomycetota</taxon>
        <taxon>Actinomycetes</taxon>
        <taxon>Micrococcales</taxon>
        <taxon>Microbacteriaceae</taxon>
        <taxon>Herbiconiux</taxon>
    </lineage>
</organism>
<dbReference type="Gene3D" id="1.20.120.1910">
    <property type="entry name" value="Cysteine-tRNA ligase, C-terminal anti-codon recognition domain"/>
    <property type="match status" value="1"/>
</dbReference>
<dbReference type="PRINTS" id="PR00983">
    <property type="entry name" value="TRNASYNTHCYS"/>
</dbReference>
<accession>A0A1H3JML4</accession>
<feature type="binding site" evidence="13">
    <location>
        <position position="248"/>
    </location>
    <ligand>
        <name>Zn(2+)</name>
        <dbReference type="ChEBI" id="CHEBI:29105"/>
    </ligand>
</feature>
<keyword evidence="10 13" id="KW-0648">Protein biosynthesis</keyword>
<feature type="short sequence motif" description="'KMSKS' region" evidence="13">
    <location>
        <begin position="275"/>
        <end position="279"/>
    </location>
</feature>
<keyword evidence="5 13" id="KW-0436">Ligase</keyword>
<dbReference type="Pfam" id="PF23493">
    <property type="entry name" value="CysS_C"/>
    <property type="match status" value="1"/>
</dbReference>
<feature type="binding site" evidence="13">
    <location>
        <position position="29"/>
    </location>
    <ligand>
        <name>Zn(2+)</name>
        <dbReference type="ChEBI" id="CHEBI:29105"/>
    </ligand>
</feature>
<comment type="similarity">
    <text evidence="2 13">Belongs to the class-I aminoacyl-tRNA synthetase family.</text>
</comment>
<evidence type="ECO:0000256" key="13">
    <source>
        <dbReference type="HAMAP-Rule" id="MF_00041"/>
    </source>
</evidence>
<evidence type="ECO:0000256" key="11">
    <source>
        <dbReference type="ARBA" id="ARBA00023146"/>
    </source>
</evidence>
<dbReference type="SUPFAM" id="SSF47323">
    <property type="entry name" value="Anticodon-binding domain of a subclass of class I aminoacyl-tRNA synthetases"/>
    <property type="match status" value="1"/>
</dbReference>
<proteinExistence type="inferred from homology"/>
<dbReference type="GO" id="GO:0004817">
    <property type="term" value="F:cysteine-tRNA ligase activity"/>
    <property type="evidence" value="ECO:0007669"/>
    <property type="project" value="UniProtKB-UniRule"/>
</dbReference>
<dbReference type="CDD" id="cd00672">
    <property type="entry name" value="CysRS_core"/>
    <property type="match status" value="1"/>
</dbReference>
<comment type="catalytic activity">
    <reaction evidence="12 13">
        <text>tRNA(Cys) + L-cysteine + ATP = L-cysteinyl-tRNA(Cys) + AMP + diphosphate</text>
        <dbReference type="Rhea" id="RHEA:17773"/>
        <dbReference type="Rhea" id="RHEA-COMP:9661"/>
        <dbReference type="Rhea" id="RHEA-COMP:9679"/>
        <dbReference type="ChEBI" id="CHEBI:30616"/>
        <dbReference type="ChEBI" id="CHEBI:33019"/>
        <dbReference type="ChEBI" id="CHEBI:35235"/>
        <dbReference type="ChEBI" id="CHEBI:78442"/>
        <dbReference type="ChEBI" id="CHEBI:78517"/>
        <dbReference type="ChEBI" id="CHEBI:456215"/>
        <dbReference type="EC" id="6.1.1.16"/>
    </reaction>
</comment>
<dbReference type="SUPFAM" id="SSF52374">
    <property type="entry name" value="Nucleotidylyl transferase"/>
    <property type="match status" value="1"/>
</dbReference>
<keyword evidence="11 13" id="KW-0030">Aminoacyl-tRNA synthetase</keyword>
<evidence type="ECO:0000256" key="2">
    <source>
        <dbReference type="ARBA" id="ARBA00005594"/>
    </source>
</evidence>
<keyword evidence="16" id="KW-1185">Reference proteome</keyword>
<dbReference type="AlphaFoldDB" id="A0A1H3JML4"/>
<evidence type="ECO:0000313" key="15">
    <source>
        <dbReference type="EMBL" id="SDY40785.1"/>
    </source>
</evidence>
<dbReference type="InterPro" id="IPR024909">
    <property type="entry name" value="Cys-tRNA/MSH_ligase"/>
</dbReference>
<dbReference type="InterPro" id="IPR015273">
    <property type="entry name" value="Cys-tRNA-synt_Ia_DALR"/>
</dbReference>
<comment type="subunit">
    <text evidence="3 13">Monomer.</text>
</comment>
<dbReference type="InterPro" id="IPR056411">
    <property type="entry name" value="CysS_C"/>
</dbReference>
<dbReference type="HAMAP" id="MF_00041">
    <property type="entry name" value="Cys_tRNA_synth"/>
    <property type="match status" value="1"/>
</dbReference>
<feature type="domain" description="Cysteinyl-tRNA synthetase class Ia DALR" evidence="14">
    <location>
        <begin position="355"/>
        <end position="417"/>
    </location>
</feature>
<dbReference type="OrthoDB" id="9815130at2"/>
<gene>
    <name evidence="13" type="primary">cysS</name>
    <name evidence="15" type="ORF">SAMN05216554_0231</name>
</gene>
<dbReference type="GO" id="GO:0005829">
    <property type="term" value="C:cytosol"/>
    <property type="evidence" value="ECO:0007669"/>
    <property type="project" value="TreeGrafter"/>
</dbReference>
<dbReference type="Pfam" id="PF01406">
    <property type="entry name" value="tRNA-synt_1e"/>
    <property type="match status" value="1"/>
</dbReference>
<keyword evidence="6 13" id="KW-0479">Metal-binding</keyword>
<dbReference type="InterPro" id="IPR032678">
    <property type="entry name" value="tRNA-synt_1_cat_dom"/>
</dbReference>
<keyword evidence="9 13" id="KW-0067">ATP-binding</keyword>
<dbReference type="GO" id="GO:0006423">
    <property type="term" value="P:cysteinyl-tRNA aminoacylation"/>
    <property type="evidence" value="ECO:0007669"/>
    <property type="project" value="UniProtKB-UniRule"/>
</dbReference>
<dbReference type="Gene3D" id="3.40.50.620">
    <property type="entry name" value="HUPs"/>
    <property type="match status" value="1"/>
</dbReference>
<evidence type="ECO:0000256" key="8">
    <source>
        <dbReference type="ARBA" id="ARBA00022833"/>
    </source>
</evidence>
<evidence type="ECO:0000256" key="7">
    <source>
        <dbReference type="ARBA" id="ARBA00022741"/>
    </source>
</evidence>
<dbReference type="Proteomes" id="UP000198891">
    <property type="component" value="Unassembled WGS sequence"/>
</dbReference>
<dbReference type="EC" id="6.1.1.16" evidence="13"/>
<dbReference type="EMBL" id="FNPZ01000001">
    <property type="protein sequence ID" value="SDY40785.1"/>
    <property type="molecule type" value="Genomic_DNA"/>
</dbReference>
<evidence type="ECO:0000259" key="14">
    <source>
        <dbReference type="SMART" id="SM00840"/>
    </source>
</evidence>
<dbReference type="InterPro" id="IPR009080">
    <property type="entry name" value="tRNAsynth_Ia_anticodon-bd"/>
</dbReference>
<protein>
    <recommendedName>
        <fullName evidence="13">Cysteine--tRNA ligase</fullName>
        <ecNumber evidence="13">6.1.1.16</ecNumber>
    </recommendedName>
    <alternativeName>
        <fullName evidence="13">Cysteinyl-tRNA synthetase</fullName>
        <shortName evidence="13">CysRS</shortName>
    </alternativeName>
</protein>
<comment type="cofactor">
    <cofactor evidence="13">
        <name>Zn(2+)</name>
        <dbReference type="ChEBI" id="CHEBI:29105"/>
    </cofactor>
    <text evidence="13">Binds 1 zinc ion per subunit.</text>
</comment>
<keyword evidence="8 13" id="KW-0862">Zinc</keyword>
<evidence type="ECO:0000313" key="16">
    <source>
        <dbReference type="Proteomes" id="UP000198891"/>
    </source>
</evidence>
<evidence type="ECO:0000256" key="6">
    <source>
        <dbReference type="ARBA" id="ARBA00022723"/>
    </source>
</evidence>
<reference evidence="15 16" key="1">
    <citation type="submission" date="2016-10" db="EMBL/GenBank/DDBJ databases">
        <authorList>
            <person name="de Groot N.N."/>
        </authorList>
    </citation>
    <scope>NUCLEOTIDE SEQUENCE [LARGE SCALE GENOMIC DNA]</scope>
    <source>
        <strain evidence="15 16">CGMCC 4.3491</strain>
    </source>
</reference>
<evidence type="ECO:0000256" key="12">
    <source>
        <dbReference type="ARBA" id="ARBA00047398"/>
    </source>
</evidence>
<dbReference type="PANTHER" id="PTHR10890">
    <property type="entry name" value="CYSTEINYL-TRNA SYNTHETASE"/>
    <property type="match status" value="1"/>
</dbReference>
<dbReference type="Pfam" id="PF09190">
    <property type="entry name" value="DALR_2"/>
    <property type="match status" value="1"/>
</dbReference>
<dbReference type="InterPro" id="IPR014729">
    <property type="entry name" value="Rossmann-like_a/b/a_fold"/>
</dbReference>